<feature type="domain" description="Chromo" evidence="8">
    <location>
        <begin position="12"/>
        <end position="70"/>
    </location>
</feature>
<dbReference type="Proteomes" id="UP000504640">
    <property type="component" value="Unplaced"/>
</dbReference>
<evidence type="ECO:0000256" key="1">
    <source>
        <dbReference type="ARBA" id="ARBA00004123"/>
    </source>
</evidence>
<keyword evidence="2" id="KW-0678">Repressor</keyword>
<dbReference type="InterPro" id="IPR016197">
    <property type="entry name" value="Chromo-like_dom_sf"/>
</dbReference>
<evidence type="ECO:0000313" key="10">
    <source>
        <dbReference type="RefSeq" id="XP_032097336.1"/>
    </source>
</evidence>
<accession>A0A6J3EW36</accession>
<reference evidence="10" key="1">
    <citation type="submission" date="2025-08" db="UniProtKB">
        <authorList>
            <consortium name="RefSeq"/>
        </authorList>
    </citation>
    <scope>IDENTIFICATION</scope>
    <source>
        <tissue evidence="10">Blood</tissue>
    </source>
</reference>
<feature type="compositionally biased region" description="Low complexity" evidence="7">
    <location>
        <begin position="103"/>
        <end position="119"/>
    </location>
</feature>
<evidence type="ECO:0000256" key="3">
    <source>
        <dbReference type="ARBA" id="ARBA00022853"/>
    </source>
</evidence>
<protein>
    <submittedName>
        <fullName evidence="10">Chromobox protein homolog 2 isoform X1</fullName>
    </submittedName>
</protein>
<dbReference type="GO" id="GO:0000792">
    <property type="term" value="C:heterochromatin"/>
    <property type="evidence" value="ECO:0007669"/>
    <property type="project" value="TreeGrafter"/>
</dbReference>
<dbReference type="PANTHER" id="PTHR46860">
    <property type="entry name" value="CHROMOBOX PROTEIN HOMOLOG 2"/>
    <property type="match status" value="1"/>
</dbReference>
<comment type="subcellular location">
    <subcellularLocation>
        <location evidence="1">Nucleus</location>
    </subcellularLocation>
</comment>
<dbReference type="InterPro" id="IPR033773">
    <property type="entry name" value="CBX7_C"/>
</dbReference>
<dbReference type="PROSITE" id="PS00598">
    <property type="entry name" value="CHROMO_1"/>
    <property type="match status" value="1"/>
</dbReference>
<feature type="compositionally biased region" description="Basic and acidic residues" evidence="7">
    <location>
        <begin position="60"/>
        <end position="69"/>
    </location>
</feature>
<dbReference type="AlphaFoldDB" id="A0A6J3EW36"/>
<dbReference type="PROSITE" id="PS50013">
    <property type="entry name" value="CHROMO_2"/>
    <property type="match status" value="1"/>
</dbReference>
<dbReference type="FunFam" id="2.40.50.40:FF:000006">
    <property type="entry name" value="Chromobox protein homolog 7"/>
    <property type="match status" value="1"/>
</dbReference>
<evidence type="ECO:0000256" key="7">
    <source>
        <dbReference type="SAM" id="MobiDB-lite"/>
    </source>
</evidence>
<dbReference type="GO" id="GO:0000122">
    <property type="term" value="P:negative regulation of transcription by RNA polymerase II"/>
    <property type="evidence" value="ECO:0007669"/>
    <property type="project" value="TreeGrafter"/>
</dbReference>
<feature type="region of interest" description="Disordered" evidence="7">
    <location>
        <begin position="296"/>
        <end position="494"/>
    </location>
</feature>
<keyword evidence="5" id="KW-0804">Transcription</keyword>
<dbReference type="PANTHER" id="PTHR46860:SF1">
    <property type="entry name" value="CHROMOBOX PROTEIN HOMOLOG 2"/>
    <property type="match status" value="1"/>
</dbReference>
<evidence type="ECO:0000256" key="4">
    <source>
        <dbReference type="ARBA" id="ARBA00023015"/>
    </source>
</evidence>
<evidence type="ECO:0000313" key="9">
    <source>
        <dbReference type="Proteomes" id="UP000504640"/>
    </source>
</evidence>
<feature type="region of interest" description="Disordered" evidence="7">
    <location>
        <begin position="60"/>
        <end position="206"/>
    </location>
</feature>
<name>A0A6J3EW36_SAPAP</name>
<dbReference type="SUPFAM" id="SSF54160">
    <property type="entry name" value="Chromo domain-like"/>
    <property type="match status" value="1"/>
</dbReference>
<dbReference type="InterPro" id="IPR023780">
    <property type="entry name" value="Chromo_domain"/>
</dbReference>
<dbReference type="Pfam" id="PF00385">
    <property type="entry name" value="Chromo"/>
    <property type="match status" value="1"/>
</dbReference>
<keyword evidence="3" id="KW-0156">Chromatin regulator</keyword>
<dbReference type="GO" id="GO:0035102">
    <property type="term" value="C:PRC1 complex"/>
    <property type="evidence" value="ECO:0007669"/>
    <property type="project" value="InterPro"/>
</dbReference>
<organism evidence="9 10">
    <name type="scientific">Sapajus apella</name>
    <name type="common">Brown-capped capuchin</name>
    <name type="synonym">Cebus apella</name>
    <dbReference type="NCBI Taxonomy" id="9515"/>
    <lineage>
        <taxon>Eukaryota</taxon>
        <taxon>Metazoa</taxon>
        <taxon>Chordata</taxon>
        <taxon>Craniata</taxon>
        <taxon>Vertebrata</taxon>
        <taxon>Euteleostomi</taxon>
        <taxon>Mammalia</taxon>
        <taxon>Eutheria</taxon>
        <taxon>Euarchontoglires</taxon>
        <taxon>Primates</taxon>
        <taxon>Haplorrhini</taxon>
        <taxon>Platyrrhini</taxon>
        <taxon>Cebidae</taxon>
        <taxon>Cebinae</taxon>
        <taxon>Sapajus</taxon>
    </lineage>
</organism>
<proteinExistence type="predicted"/>
<feature type="compositionally biased region" description="Basic and acidic residues" evidence="7">
    <location>
        <begin position="128"/>
        <end position="140"/>
    </location>
</feature>
<dbReference type="Pfam" id="PF17218">
    <property type="entry name" value="CBX7_C"/>
    <property type="match status" value="1"/>
</dbReference>
<sequence>MEELSSVGEQVFAAECILSKRLRKGKLEYLVKWRGWSSKHNSWEPEENILDPRLLLAFQKKEHEKEVQNRKRGKRPRGRPRKLTAMSSCSRRAKLKEPDAPSKSKSSSSSSSSTSSSSSSDEEDDSDLDAKRGPRGRETHPVPQKKAQILVAKPELKDPIRKKRGRKPLPPEQKATRRPMSLAKVLKTARKDLGAPASKLPPPLSAPVAGLAALKAHAKEACSSPSTMATPENLASLMKGMASSPGRGGISWQSSIVHYMNRMTQSQAQAASRLALKAQATNKCGLGLDLKVRTQKGELGMSPPGSKTPKAPSSGAVEQKAGSTGGPPHTHGTSRVPAGCPGPQPAPTQELSFQILDLQNVKNGMPGAGLLPRHATTTKGVPATNPAPGKGTGGGPIGGSGATMPTDTSKSEKLASRAAALPTPAGKRDCVKGSATPSGQESRSAPGEARKAATLPEMSAGEESSSSDSDPDSTSPPSTGQNPSVSVQTSQDWKPPRSLIEHVFVTDVTANLITVTVKESPTSVGFFNLRHY</sequence>
<keyword evidence="9" id="KW-1185">Reference proteome</keyword>
<dbReference type="RefSeq" id="XP_032097336.1">
    <property type="nucleotide sequence ID" value="XM_032241445.1"/>
</dbReference>
<feature type="compositionally biased region" description="Polar residues" evidence="7">
    <location>
        <begin position="480"/>
        <end position="492"/>
    </location>
</feature>
<dbReference type="CDD" id="cd18647">
    <property type="entry name" value="CD_Cbx2"/>
    <property type="match status" value="1"/>
</dbReference>
<dbReference type="InterPro" id="IPR023779">
    <property type="entry name" value="Chromodomain_CS"/>
</dbReference>
<keyword evidence="4" id="KW-0805">Transcription regulation</keyword>
<dbReference type="Gene3D" id="2.40.50.40">
    <property type="match status" value="1"/>
</dbReference>
<feature type="compositionally biased region" description="Basic residues" evidence="7">
    <location>
        <begin position="70"/>
        <end position="82"/>
    </location>
</feature>
<dbReference type="InterPro" id="IPR000953">
    <property type="entry name" value="Chromo/chromo_shadow_dom"/>
</dbReference>
<keyword evidence="6" id="KW-0539">Nucleus</keyword>
<dbReference type="GO" id="GO:0006325">
    <property type="term" value="P:chromatin organization"/>
    <property type="evidence" value="ECO:0007669"/>
    <property type="project" value="UniProtKB-KW"/>
</dbReference>
<evidence type="ECO:0000259" key="8">
    <source>
        <dbReference type="PROSITE" id="PS50013"/>
    </source>
</evidence>
<evidence type="ECO:0000256" key="6">
    <source>
        <dbReference type="ARBA" id="ARBA00023242"/>
    </source>
</evidence>
<dbReference type="SMART" id="SM00298">
    <property type="entry name" value="CHROMO"/>
    <property type="match status" value="1"/>
</dbReference>
<feature type="compositionally biased region" description="Low complexity" evidence="7">
    <location>
        <begin position="464"/>
        <end position="479"/>
    </location>
</feature>
<evidence type="ECO:0000256" key="2">
    <source>
        <dbReference type="ARBA" id="ARBA00022491"/>
    </source>
</evidence>
<dbReference type="GeneID" id="116525552"/>
<dbReference type="InterPro" id="IPR042796">
    <property type="entry name" value="CBX2"/>
</dbReference>
<evidence type="ECO:0000256" key="5">
    <source>
        <dbReference type="ARBA" id="ARBA00023163"/>
    </source>
</evidence>
<gene>
    <name evidence="10" type="primary">CBX2</name>
</gene>
<dbReference type="CTD" id="84733"/>
<feature type="compositionally biased region" description="Gly residues" evidence="7">
    <location>
        <begin position="390"/>
        <end position="401"/>
    </location>
</feature>